<feature type="domain" description="VWFA" evidence="7">
    <location>
        <begin position="35"/>
        <end position="210"/>
    </location>
</feature>
<feature type="transmembrane region" description="Helical" evidence="6">
    <location>
        <begin position="247"/>
        <end position="265"/>
    </location>
</feature>
<dbReference type="Ensembl" id="ENSMALT00000006168.1">
    <property type="protein sequence ID" value="ENSMALP00000006036.1"/>
    <property type="gene ID" value="ENSMALG00000004309.1"/>
</dbReference>
<feature type="domain" description="VWFA" evidence="7">
    <location>
        <begin position="495"/>
        <end position="665"/>
    </location>
</feature>
<evidence type="ECO:0000256" key="5">
    <source>
        <dbReference type="ARBA" id="ARBA00023180"/>
    </source>
</evidence>
<dbReference type="Gene3D" id="3.40.50.410">
    <property type="entry name" value="von Willebrand factor, type A domain"/>
    <property type="match status" value="3"/>
</dbReference>
<feature type="domain" description="VWFA" evidence="7">
    <location>
        <begin position="290"/>
        <end position="466"/>
    </location>
</feature>
<evidence type="ECO:0000256" key="3">
    <source>
        <dbReference type="ARBA" id="ARBA00022729"/>
    </source>
</evidence>
<dbReference type="PROSITE" id="PS50234">
    <property type="entry name" value="VWFA"/>
    <property type="match status" value="3"/>
</dbReference>
<dbReference type="FunFam" id="3.40.50.410:FF:000004">
    <property type="entry name" value="collagen alpha-6(VI) chain"/>
    <property type="match status" value="2"/>
</dbReference>
<keyword evidence="2" id="KW-0964">Secreted</keyword>
<keyword evidence="6" id="KW-0812">Transmembrane</keyword>
<dbReference type="STRING" id="43700.ENSMALP00000006036"/>
<evidence type="ECO:0000259" key="7">
    <source>
        <dbReference type="PROSITE" id="PS50234"/>
    </source>
</evidence>
<keyword evidence="9" id="KW-1185">Reference proteome</keyword>
<dbReference type="CDD" id="cd01472">
    <property type="entry name" value="vWA_collagen"/>
    <property type="match status" value="2"/>
</dbReference>
<dbReference type="SMART" id="SM00327">
    <property type="entry name" value="VWA"/>
    <property type="match status" value="3"/>
</dbReference>
<keyword evidence="6" id="KW-1133">Transmembrane helix</keyword>
<dbReference type="AlphaFoldDB" id="A0A3Q3IYS6"/>
<organism evidence="8 9">
    <name type="scientific">Monopterus albus</name>
    <name type="common">Swamp eel</name>
    <dbReference type="NCBI Taxonomy" id="43700"/>
    <lineage>
        <taxon>Eukaryota</taxon>
        <taxon>Metazoa</taxon>
        <taxon>Chordata</taxon>
        <taxon>Craniata</taxon>
        <taxon>Vertebrata</taxon>
        <taxon>Euteleostomi</taxon>
        <taxon>Actinopterygii</taxon>
        <taxon>Neopterygii</taxon>
        <taxon>Teleostei</taxon>
        <taxon>Neoteleostei</taxon>
        <taxon>Acanthomorphata</taxon>
        <taxon>Anabantaria</taxon>
        <taxon>Synbranchiformes</taxon>
        <taxon>Synbranchidae</taxon>
        <taxon>Monopterus</taxon>
    </lineage>
</organism>
<feature type="transmembrane region" description="Helical" evidence="6">
    <location>
        <begin position="6"/>
        <end position="23"/>
    </location>
</feature>
<dbReference type="PANTHER" id="PTHR24020">
    <property type="entry name" value="COLLAGEN ALPHA"/>
    <property type="match status" value="1"/>
</dbReference>
<dbReference type="Pfam" id="PF00092">
    <property type="entry name" value="VWA"/>
    <property type="match status" value="3"/>
</dbReference>
<dbReference type="SUPFAM" id="SSF53300">
    <property type="entry name" value="vWA-like"/>
    <property type="match status" value="3"/>
</dbReference>
<dbReference type="PANTHER" id="PTHR24020:SF86">
    <property type="entry name" value="COLLAGEN, TYPE VI, ALPHA 4"/>
    <property type="match status" value="1"/>
</dbReference>
<keyword evidence="3" id="KW-0732">Signal</keyword>
<reference evidence="8" key="1">
    <citation type="submission" date="2025-08" db="UniProtKB">
        <authorList>
            <consortium name="Ensembl"/>
        </authorList>
    </citation>
    <scope>IDENTIFICATION</scope>
</reference>
<dbReference type="InterPro" id="IPR002035">
    <property type="entry name" value="VWF_A"/>
</dbReference>
<sequence length="713" mass="79863">MSDVQYVMSVYVIFGHTMLTLFFPCSECENATVADIVFLVKGSSSISGENFQEIRSFLRSIIRALNIGPNKVRIGLAQYSNKPHQEFLLKDHTNSKSLLAAVEKIPHREEGRETDKAIDFLLKEYFTKEAGSRASQRVPQIVVVISDGESKDNVSLPARQLRQQGVIVYAIGVGEVNQKQLKSIANRPSERFVLTTASYQGLQTLTQGQVLANSDSLSFQELTDSVHQHFLQLFFNENFYCDKSKTLYSSFTFFIFLSLLFYINLQVKMKCSFCTSPNINRCTIADRFADIFFLVDSGLTPEAFSKFKQQLVTLTSQLNVGASTYRVGLAQYGQDTKVEFHLNTFQTKREILSTVRSFLLSPQPDQPRKLGSALQYASDNFFTKEAGGRAEQGSPQFLVVVSGKDSDDRVSREELKLKSAGITVVRMFEDESVEEISKFREAVEGILDFSFTGLDSNALQCLNVQLSLSFFDYVKRTNSCSCFFFPACVQKDEADIFFLMDDSGSITNPDFYDMKKFIIEFVSNFRIGPQYVRTGLVKYSDTPTLVFDVTAYSDKSTVQKAVENIMHAGGGTMTGAALSSMEQHLKRAKSTRGYVVPEYLIVITDGESTDPVKAPAKKLRDLGVIIYAIGVKDSNQTQLLEIAGDLKRTYFVRNFDALRSINSTIITDICSPDGKENWNTGGDNRCGDLCHWSGASRTQPAGRDHWLIRTGFL</sequence>
<proteinExistence type="predicted"/>
<protein>
    <recommendedName>
        <fullName evidence="7">VWFA domain-containing protein</fullName>
    </recommendedName>
</protein>
<dbReference type="GO" id="GO:0005576">
    <property type="term" value="C:extracellular region"/>
    <property type="evidence" value="ECO:0007669"/>
    <property type="project" value="UniProtKB-SubCell"/>
</dbReference>
<comment type="subcellular location">
    <subcellularLocation>
        <location evidence="1">Secreted</location>
    </subcellularLocation>
</comment>
<dbReference type="PRINTS" id="PR00453">
    <property type="entry name" value="VWFADOMAIN"/>
</dbReference>
<keyword evidence="4" id="KW-0677">Repeat</keyword>
<keyword evidence="6" id="KW-0472">Membrane</keyword>
<name>A0A3Q3IYS6_MONAL</name>
<dbReference type="InterPro" id="IPR050525">
    <property type="entry name" value="ECM_Assembly_Org"/>
</dbReference>
<accession>A0A3Q3IYS6</accession>
<evidence type="ECO:0000256" key="1">
    <source>
        <dbReference type="ARBA" id="ARBA00004613"/>
    </source>
</evidence>
<evidence type="ECO:0000256" key="6">
    <source>
        <dbReference type="SAM" id="Phobius"/>
    </source>
</evidence>
<evidence type="ECO:0000256" key="4">
    <source>
        <dbReference type="ARBA" id="ARBA00022737"/>
    </source>
</evidence>
<dbReference type="InterPro" id="IPR036465">
    <property type="entry name" value="vWFA_dom_sf"/>
</dbReference>
<keyword evidence="5" id="KW-0325">Glycoprotein</keyword>
<evidence type="ECO:0000256" key="2">
    <source>
        <dbReference type="ARBA" id="ARBA00022525"/>
    </source>
</evidence>
<reference evidence="8" key="2">
    <citation type="submission" date="2025-09" db="UniProtKB">
        <authorList>
            <consortium name="Ensembl"/>
        </authorList>
    </citation>
    <scope>IDENTIFICATION</scope>
</reference>
<evidence type="ECO:0000313" key="8">
    <source>
        <dbReference type="Ensembl" id="ENSMALP00000006036.1"/>
    </source>
</evidence>
<evidence type="ECO:0000313" key="9">
    <source>
        <dbReference type="Proteomes" id="UP000261600"/>
    </source>
</evidence>
<dbReference type="Proteomes" id="UP000261600">
    <property type="component" value="Unplaced"/>
</dbReference>